<reference evidence="1 2" key="1">
    <citation type="journal article" date="2020" name="ISME J.">
        <title>Comparative genomics reveals insights into cyanobacterial evolution and habitat adaptation.</title>
        <authorList>
            <person name="Chen M.Y."/>
            <person name="Teng W.K."/>
            <person name="Zhao L."/>
            <person name="Hu C.X."/>
            <person name="Zhou Y.K."/>
            <person name="Han B.P."/>
            <person name="Song L.R."/>
            <person name="Shu W.S."/>
        </authorList>
    </citation>
    <scope>NUCLEOTIDE SEQUENCE [LARGE SCALE GENOMIC DNA]</scope>
    <source>
        <strain evidence="1 2">FACHB-260</strain>
    </source>
</reference>
<gene>
    <name evidence="1" type="ORF">H6G18_14085</name>
</gene>
<name>A0ABR8CRU4_9NOST</name>
<proteinExistence type="predicted"/>
<dbReference type="EMBL" id="JACJRF010000022">
    <property type="protein sequence ID" value="MBD2345268.1"/>
    <property type="molecule type" value="Genomic_DNA"/>
</dbReference>
<organism evidence="1 2">
    <name type="scientific">Anabaena subtropica FACHB-260</name>
    <dbReference type="NCBI Taxonomy" id="2692884"/>
    <lineage>
        <taxon>Bacteria</taxon>
        <taxon>Bacillati</taxon>
        <taxon>Cyanobacteriota</taxon>
        <taxon>Cyanophyceae</taxon>
        <taxon>Nostocales</taxon>
        <taxon>Nostocaceae</taxon>
        <taxon>Anabaena</taxon>
    </lineage>
</organism>
<protein>
    <submittedName>
        <fullName evidence="1">Uncharacterized protein</fullName>
    </submittedName>
</protein>
<sequence>MNIFSFFSASSPQVLSTSSTNNDLFPSTIVVPNFPREPLPSITAPVFVYPKIS</sequence>
<dbReference type="Proteomes" id="UP000607281">
    <property type="component" value="Unassembled WGS sequence"/>
</dbReference>
<evidence type="ECO:0000313" key="1">
    <source>
        <dbReference type="EMBL" id="MBD2345268.1"/>
    </source>
</evidence>
<evidence type="ECO:0000313" key="2">
    <source>
        <dbReference type="Proteomes" id="UP000607281"/>
    </source>
</evidence>
<keyword evidence="2" id="KW-1185">Reference proteome</keyword>
<comment type="caution">
    <text evidence="1">The sequence shown here is derived from an EMBL/GenBank/DDBJ whole genome shotgun (WGS) entry which is preliminary data.</text>
</comment>
<accession>A0ABR8CRU4</accession>